<dbReference type="InterPro" id="IPR005843">
    <property type="entry name" value="A-D-PHexomutase_C"/>
</dbReference>
<comment type="caution">
    <text evidence="12">The sequence shown here is derived from an EMBL/GenBank/DDBJ whole genome shotgun (WGS) entry which is preliminary data.</text>
</comment>
<evidence type="ECO:0000259" key="9">
    <source>
        <dbReference type="Pfam" id="PF02878"/>
    </source>
</evidence>
<name>A0A495V2Y3_9GAMM</name>
<dbReference type="AlphaFoldDB" id="A0A495V2Y3"/>
<evidence type="ECO:0000313" key="13">
    <source>
        <dbReference type="Proteomes" id="UP000274556"/>
    </source>
</evidence>
<dbReference type="GO" id="GO:0005829">
    <property type="term" value="C:cytosol"/>
    <property type="evidence" value="ECO:0007669"/>
    <property type="project" value="TreeGrafter"/>
</dbReference>
<keyword evidence="6" id="KW-0413">Isomerase</keyword>
<dbReference type="Pfam" id="PF02879">
    <property type="entry name" value="PGM_PMM_II"/>
    <property type="match status" value="1"/>
</dbReference>
<evidence type="ECO:0000256" key="4">
    <source>
        <dbReference type="ARBA" id="ARBA00022723"/>
    </source>
</evidence>
<dbReference type="GO" id="GO:0009252">
    <property type="term" value="P:peptidoglycan biosynthetic process"/>
    <property type="evidence" value="ECO:0007669"/>
    <property type="project" value="TreeGrafter"/>
</dbReference>
<dbReference type="InterPro" id="IPR016066">
    <property type="entry name" value="A-D-PHexomutase_CS"/>
</dbReference>
<evidence type="ECO:0000259" key="8">
    <source>
        <dbReference type="Pfam" id="PF00408"/>
    </source>
</evidence>
<proteinExistence type="inferred from homology"/>
<dbReference type="InterPro" id="IPR016055">
    <property type="entry name" value="A-D-PHexomutase_a/b/a-I/II/III"/>
</dbReference>
<dbReference type="Gene3D" id="3.30.310.50">
    <property type="entry name" value="Alpha-D-phosphohexomutase, C-terminal domain"/>
    <property type="match status" value="1"/>
</dbReference>
<dbReference type="InterPro" id="IPR036900">
    <property type="entry name" value="A-D-PHexomutase_C_sf"/>
</dbReference>
<dbReference type="EMBL" id="RBXL01000001">
    <property type="protein sequence ID" value="RKT43756.1"/>
    <property type="molecule type" value="Genomic_DNA"/>
</dbReference>
<evidence type="ECO:0000256" key="2">
    <source>
        <dbReference type="ARBA" id="ARBA00010231"/>
    </source>
</evidence>
<feature type="domain" description="Alpha-D-phosphohexomutase alpha/beta/alpha" evidence="9">
    <location>
        <begin position="13"/>
        <end position="136"/>
    </location>
</feature>
<protein>
    <submittedName>
        <fullName evidence="12">Phosphomannomutase</fullName>
    </submittedName>
</protein>
<dbReference type="Pfam" id="PF02880">
    <property type="entry name" value="PGM_PMM_III"/>
    <property type="match status" value="1"/>
</dbReference>
<dbReference type="Pfam" id="PF02878">
    <property type="entry name" value="PGM_PMM_I"/>
    <property type="match status" value="1"/>
</dbReference>
<dbReference type="RefSeq" id="WP_120796291.1">
    <property type="nucleotide sequence ID" value="NZ_RBXL01000001.1"/>
</dbReference>
<evidence type="ECO:0000256" key="6">
    <source>
        <dbReference type="ARBA" id="ARBA00023235"/>
    </source>
</evidence>
<dbReference type="InterPro" id="IPR005844">
    <property type="entry name" value="A-D-PHexomutase_a/b/a-I"/>
</dbReference>
<organism evidence="12 13">
    <name type="scientific">Thiocapsa rosea</name>
    <dbReference type="NCBI Taxonomy" id="69360"/>
    <lineage>
        <taxon>Bacteria</taxon>
        <taxon>Pseudomonadati</taxon>
        <taxon>Pseudomonadota</taxon>
        <taxon>Gammaproteobacteria</taxon>
        <taxon>Chromatiales</taxon>
        <taxon>Chromatiaceae</taxon>
        <taxon>Thiocapsa</taxon>
    </lineage>
</organism>
<accession>A0A495V2Y3</accession>
<sequence>MQIGDLMTMSGVAFGTSGARGLVQAMTDRVCYAYTAGFLGYLRASGALAPNAEVGLGGDLRPSTSRILVACARAALDLGCRPRYLGRIPSPAVAAWGLARGAPSLMVTGSHIPDDRNGIKFNLPTGEILKRDEEGIRGQPLEVAETLFDTAGAFVEDQSDALPEEDPLAYRDYLDRYLDFFPSGCLSGLHVGVYEHSSVARGAYVDVLEGLGARVTRLGFSEVFVPVDTEAIRPEEVSLARDWAATGRFDALVSADGDGDRPLVGDETGEWLRGDIAGILCARQLGARGVVTPVSSNTAVERSGCFETVLRTRIGSPFVIEGMQNLVDRGMDRVVGYEANGGFLLATDIEQDGRILPALPTRDAVLVAIAILRASVEQGKPVSALSADLPRRFTWSDRLKDFPTEIARARLAEIHRGDPARDKAAAQAVFGAAFGPVADLDGTDGLRITFVNGEIAHLRPSGNAPELRAYTEADSSERAEEMNRICMEILSRWRA</sequence>
<dbReference type="GO" id="GO:0006048">
    <property type="term" value="P:UDP-N-acetylglucosamine biosynthetic process"/>
    <property type="evidence" value="ECO:0007669"/>
    <property type="project" value="TreeGrafter"/>
</dbReference>
<dbReference type="InterPro" id="IPR005845">
    <property type="entry name" value="A-D-PHexomutase_a/b/a-II"/>
</dbReference>
<dbReference type="Pfam" id="PF00408">
    <property type="entry name" value="PGM_PMM_IV"/>
    <property type="match status" value="1"/>
</dbReference>
<dbReference type="PANTHER" id="PTHR42946">
    <property type="entry name" value="PHOSPHOHEXOSE MUTASE"/>
    <property type="match status" value="1"/>
</dbReference>
<evidence type="ECO:0000256" key="5">
    <source>
        <dbReference type="ARBA" id="ARBA00022842"/>
    </source>
</evidence>
<evidence type="ECO:0000256" key="1">
    <source>
        <dbReference type="ARBA" id="ARBA00001946"/>
    </source>
</evidence>
<dbReference type="PROSITE" id="PS00710">
    <property type="entry name" value="PGM_PMM"/>
    <property type="match status" value="1"/>
</dbReference>
<dbReference type="Gene3D" id="3.40.120.10">
    <property type="entry name" value="Alpha-D-Glucose-1,6-Bisphosphate, subunit A, domain 3"/>
    <property type="match status" value="3"/>
</dbReference>
<evidence type="ECO:0000256" key="7">
    <source>
        <dbReference type="RuleBase" id="RU004326"/>
    </source>
</evidence>
<evidence type="ECO:0000259" key="10">
    <source>
        <dbReference type="Pfam" id="PF02879"/>
    </source>
</evidence>
<evidence type="ECO:0000313" key="12">
    <source>
        <dbReference type="EMBL" id="RKT43756.1"/>
    </source>
</evidence>
<dbReference type="GO" id="GO:0008966">
    <property type="term" value="F:phosphoglucosamine mutase activity"/>
    <property type="evidence" value="ECO:0007669"/>
    <property type="project" value="TreeGrafter"/>
</dbReference>
<reference evidence="12 13" key="1">
    <citation type="submission" date="2018-10" db="EMBL/GenBank/DDBJ databases">
        <title>Genomic Encyclopedia of Archaeal and Bacterial Type Strains, Phase II (KMG-II): from individual species to whole genera.</title>
        <authorList>
            <person name="Goeker M."/>
        </authorList>
    </citation>
    <scope>NUCLEOTIDE SEQUENCE [LARGE SCALE GENOMIC DNA]</scope>
    <source>
        <strain evidence="12 13">DSM 235</strain>
    </source>
</reference>
<dbReference type="InterPro" id="IPR005846">
    <property type="entry name" value="A-D-PHexomutase_a/b/a-III"/>
</dbReference>
<dbReference type="OrthoDB" id="9803322at2"/>
<gene>
    <name evidence="12" type="ORF">BDD21_1112</name>
</gene>
<evidence type="ECO:0000256" key="3">
    <source>
        <dbReference type="ARBA" id="ARBA00022553"/>
    </source>
</evidence>
<dbReference type="GO" id="GO:0005975">
    <property type="term" value="P:carbohydrate metabolic process"/>
    <property type="evidence" value="ECO:0007669"/>
    <property type="project" value="InterPro"/>
</dbReference>
<keyword evidence="3" id="KW-0597">Phosphoprotein</keyword>
<feature type="domain" description="Alpha-D-phosphohexomutase alpha/beta/alpha" evidence="10">
    <location>
        <begin position="172"/>
        <end position="269"/>
    </location>
</feature>
<dbReference type="GO" id="GO:0004615">
    <property type="term" value="F:phosphomannomutase activity"/>
    <property type="evidence" value="ECO:0007669"/>
    <property type="project" value="TreeGrafter"/>
</dbReference>
<dbReference type="SUPFAM" id="SSF55957">
    <property type="entry name" value="Phosphoglucomutase, C-terminal domain"/>
    <property type="match status" value="1"/>
</dbReference>
<keyword evidence="13" id="KW-1185">Reference proteome</keyword>
<dbReference type="SUPFAM" id="SSF53738">
    <property type="entry name" value="Phosphoglucomutase, first 3 domains"/>
    <property type="match status" value="3"/>
</dbReference>
<dbReference type="CDD" id="cd03088">
    <property type="entry name" value="ManB"/>
    <property type="match status" value="1"/>
</dbReference>
<dbReference type="GO" id="GO:0000287">
    <property type="term" value="F:magnesium ion binding"/>
    <property type="evidence" value="ECO:0007669"/>
    <property type="project" value="InterPro"/>
</dbReference>
<feature type="domain" description="Alpha-D-phosphohexomutase C-terminal" evidence="8">
    <location>
        <begin position="423"/>
        <end position="482"/>
    </location>
</feature>
<keyword evidence="4 7" id="KW-0479">Metal-binding</keyword>
<keyword evidence="5 7" id="KW-0460">Magnesium</keyword>
<feature type="domain" description="Alpha-D-phosphohexomutase alpha/beta/alpha" evidence="11">
    <location>
        <begin position="274"/>
        <end position="392"/>
    </location>
</feature>
<dbReference type="Proteomes" id="UP000274556">
    <property type="component" value="Unassembled WGS sequence"/>
</dbReference>
<dbReference type="InterPro" id="IPR050060">
    <property type="entry name" value="Phosphoglucosamine_mutase"/>
</dbReference>
<comment type="cofactor">
    <cofactor evidence="1">
        <name>Mg(2+)</name>
        <dbReference type="ChEBI" id="CHEBI:18420"/>
    </cofactor>
</comment>
<evidence type="ECO:0000259" key="11">
    <source>
        <dbReference type="Pfam" id="PF02880"/>
    </source>
</evidence>
<comment type="similarity">
    <text evidence="2 7">Belongs to the phosphohexose mutase family.</text>
</comment>
<dbReference type="PANTHER" id="PTHR42946:SF1">
    <property type="entry name" value="PHOSPHOGLUCOMUTASE (ALPHA-D-GLUCOSE-1,6-BISPHOSPHATE-DEPENDENT)"/>
    <property type="match status" value="1"/>
</dbReference>